<feature type="compositionally biased region" description="Basic and acidic residues" evidence="2">
    <location>
        <begin position="242"/>
        <end position="262"/>
    </location>
</feature>
<dbReference type="Pfam" id="PF07716">
    <property type="entry name" value="bZIP_2"/>
    <property type="match status" value="1"/>
</dbReference>
<feature type="coiled-coil region" evidence="1">
    <location>
        <begin position="274"/>
        <end position="301"/>
    </location>
</feature>
<dbReference type="OrthoDB" id="10039716at2759"/>
<evidence type="ECO:0000256" key="2">
    <source>
        <dbReference type="SAM" id="MobiDB-lite"/>
    </source>
</evidence>
<feature type="domain" description="BZIP" evidence="3">
    <location>
        <begin position="242"/>
        <end position="292"/>
    </location>
</feature>
<dbReference type="PROSITE" id="PS50217">
    <property type="entry name" value="BZIP"/>
    <property type="match status" value="1"/>
</dbReference>
<dbReference type="CDD" id="cd14813">
    <property type="entry name" value="bZIP_BmCbz-like"/>
    <property type="match status" value="1"/>
</dbReference>
<organism evidence="6">
    <name type="scientific">Taenia asiatica</name>
    <name type="common">Asian tapeworm</name>
    <dbReference type="NCBI Taxonomy" id="60517"/>
    <lineage>
        <taxon>Eukaryota</taxon>
        <taxon>Metazoa</taxon>
        <taxon>Spiralia</taxon>
        <taxon>Lophotrochozoa</taxon>
        <taxon>Platyhelminthes</taxon>
        <taxon>Cestoda</taxon>
        <taxon>Eucestoda</taxon>
        <taxon>Cyclophyllidea</taxon>
        <taxon>Taeniidae</taxon>
        <taxon>Taenia</taxon>
    </lineage>
</organism>
<dbReference type="SUPFAM" id="SSF57959">
    <property type="entry name" value="Leucine zipper domain"/>
    <property type="match status" value="1"/>
</dbReference>
<protein>
    <submittedName>
        <fullName evidence="6">BZIP domain-containing protein</fullName>
    </submittedName>
</protein>
<dbReference type="InterPro" id="IPR004827">
    <property type="entry name" value="bZIP"/>
</dbReference>
<dbReference type="InterPro" id="IPR046347">
    <property type="entry name" value="bZIP_sf"/>
</dbReference>
<sequence>MIMFDAYSLPSDRTTATKEIVMVPFSPSHSQTEDFRQYRTESTLYPKTYDTFTTPSFYADSGGGRWDSGQAHLYPARGEAYYEPSAAQYASYFTGAAPLGPPAHAFVPAREEFDLSTQQVYNGGTNFDPRCEHFGVPNYGFEYGIACPMSSTAQNMVDLDLSVEAPRKTASPNSTISGSEVGSVSFATDEQLCNLSAVEPDNISPKNIASHTAMFLNHNASTTTAADSRTGKTSQRKTLTATERDLERRRKNNEASRKSRAQRKDRFLMDVREVEFLKIENQRLKDFLNELELVIKEANDTLIAKFKYQLPTAS</sequence>
<evidence type="ECO:0000256" key="1">
    <source>
        <dbReference type="SAM" id="Coils"/>
    </source>
</evidence>
<gene>
    <name evidence="4" type="ORF">TASK_LOCUS1200</name>
</gene>
<dbReference type="AlphaFoldDB" id="A0A0R3VV13"/>
<feature type="region of interest" description="Disordered" evidence="2">
    <location>
        <begin position="221"/>
        <end position="262"/>
    </location>
</feature>
<evidence type="ECO:0000313" key="6">
    <source>
        <dbReference type="WBParaSite" id="TASK_0000119901-mRNA-1"/>
    </source>
</evidence>
<keyword evidence="5" id="KW-1185">Reference proteome</keyword>
<reference evidence="4 5" key="2">
    <citation type="submission" date="2018-11" db="EMBL/GenBank/DDBJ databases">
        <authorList>
            <consortium name="Pathogen Informatics"/>
        </authorList>
    </citation>
    <scope>NUCLEOTIDE SEQUENCE [LARGE SCALE GENOMIC DNA]</scope>
</reference>
<keyword evidence="1" id="KW-0175">Coiled coil</keyword>
<evidence type="ECO:0000259" key="3">
    <source>
        <dbReference type="PROSITE" id="PS50217"/>
    </source>
</evidence>
<feature type="compositionally biased region" description="Polar residues" evidence="2">
    <location>
        <begin position="221"/>
        <end position="241"/>
    </location>
</feature>
<dbReference type="EMBL" id="UYRS01000261">
    <property type="protein sequence ID" value="VDK22663.1"/>
    <property type="molecule type" value="Genomic_DNA"/>
</dbReference>
<evidence type="ECO:0000313" key="5">
    <source>
        <dbReference type="Proteomes" id="UP000282613"/>
    </source>
</evidence>
<evidence type="ECO:0000313" key="4">
    <source>
        <dbReference type="EMBL" id="VDK22663.1"/>
    </source>
</evidence>
<accession>A0A0R3VV13</accession>
<dbReference type="WBParaSite" id="TASK_0000119901-mRNA-1">
    <property type="protein sequence ID" value="TASK_0000119901-mRNA-1"/>
    <property type="gene ID" value="TASK_0000119901"/>
</dbReference>
<dbReference type="SMART" id="SM00338">
    <property type="entry name" value="BRLZ"/>
    <property type="match status" value="1"/>
</dbReference>
<reference evidence="6" key="1">
    <citation type="submission" date="2016-04" db="UniProtKB">
        <authorList>
            <consortium name="WormBaseParasite"/>
        </authorList>
    </citation>
    <scope>IDENTIFICATION</scope>
</reference>
<name>A0A0R3VV13_TAEAS</name>
<dbReference type="STRING" id="60517.A0A0R3VV13"/>
<proteinExistence type="predicted"/>
<dbReference type="Gene3D" id="1.20.5.170">
    <property type="match status" value="1"/>
</dbReference>
<dbReference type="GO" id="GO:0003700">
    <property type="term" value="F:DNA-binding transcription factor activity"/>
    <property type="evidence" value="ECO:0007669"/>
    <property type="project" value="InterPro"/>
</dbReference>
<dbReference type="Proteomes" id="UP000282613">
    <property type="component" value="Unassembled WGS sequence"/>
</dbReference>